<evidence type="ECO:0000313" key="3">
    <source>
        <dbReference type="Proteomes" id="UP000039865"/>
    </source>
</evidence>
<reference evidence="2 3" key="1">
    <citation type="submission" date="2014-06" db="EMBL/GenBank/DDBJ databases">
        <authorList>
            <person name="Swart Estienne"/>
        </authorList>
    </citation>
    <scope>NUCLEOTIDE SEQUENCE [LARGE SCALE GENOMIC DNA]</scope>
    <source>
        <strain evidence="2 3">130c</strain>
    </source>
</reference>
<name>A0A078B0F2_STYLE</name>
<gene>
    <name evidence="2" type="primary">Contig4701.g5023</name>
    <name evidence="2" type="ORF">STYLEM_15668</name>
</gene>
<sequence>MFILDLILAGNSLWIMGVGYFPFYLSAWGVGVSIGTHLLLMVAHFKPDYDPVFDKMAKAAFEICFALEGFIAFYYWSFLFPYMKFDWKLFSSYQATIFMHGVPIVMIIIEAIYNSIVFNYKTGWQRILWTMGSYLYLQYAAKEFQGFSPYFDADPSSPVYWLIVALNLVFSQTIYFIEAFVQNYIKTGSGLSRNDARVSVMSSQFKDLLNFLQ</sequence>
<keyword evidence="1" id="KW-0812">Transmembrane</keyword>
<feature type="transmembrane region" description="Helical" evidence="1">
    <location>
        <begin position="97"/>
        <end position="116"/>
    </location>
</feature>
<dbReference type="Proteomes" id="UP000039865">
    <property type="component" value="Unassembled WGS sequence"/>
</dbReference>
<protein>
    <submittedName>
        <fullName evidence="2">Uncharacterized protein</fullName>
    </submittedName>
</protein>
<keyword evidence="1" id="KW-1133">Transmembrane helix</keyword>
<dbReference type="InParanoid" id="A0A078B0F2"/>
<feature type="transmembrane region" description="Helical" evidence="1">
    <location>
        <begin position="57"/>
        <end position="77"/>
    </location>
</feature>
<feature type="transmembrane region" description="Helical" evidence="1">
    <location>
        <begin position="159"/>
        <end position="177"/>
    </location>
</feature>
<evidence type="ECO:0000256" key="1">
    <source>
        <dbReference type="SAM" id="Phobius"/>
    </source>
</evidence>
<dbReference type="AlphaFoldDB" id="A0A078B0F2"/>
<keyword evidence="1" id="KW-0472">Membrane</keyword>
<proteinExistence type="predicted"/>
<keyword evidence="3" id="KW-1185">Reference proteome</keyword>
<feature type="transmembrane region" description="Helical" evidence="1">
    <location>
        <begin position="20"/>
        <end position="45"/>
    </location>
</feature>
<organism evidence="2 3">
    <name type="scientific">Stylonychia lemnae</name>
    <name type="common">Ciliate</name>
    <dbReference type="NCBI Taxonomy" id="5949"/>
    <lineage>
        <taxon>Eukaryota</taxon>
        <taxon>Sar</taxon>
        <taxon>Alveolata</taxon>
        <taxon>Ciliophora</taxon>
        <taxon>Intramacronucleata</taxon>
        <taxon>Spirotrichea</taxon>
        <taxon>Stichotrichia</taxon>
        <taxon>Sporadotrichida</taxon>
        <taxon>Oxytrichidae</taxon>
        <taxon>Stylonychinae</taxon>
        <taxon>Stylonychia</taxon>
    </lineage>
</organism>
<evidence type="ECO:0000313" key="2">
    <source>
        <dbReference type="EMBL" id="CDW86573.1"/>
    </source>
</evidence>
<dbReference type="EMBL" id="CCKQ01014786">
    <property type="protein sequence ID" value="CDW86573.1"/>
    <property type="molecule type" value="Genomic_DNA"/>
</dbReference>
<accession>A0A078B0F2</accession>